<feature type="chain" id="PRO_5036470653" description="non-specific serine/threonine protein kinase" evidence="20">
    <location>
        <begin position="31"/>
        <end position="667"/>
    </location>
</feature>
<keyword evidence="13 19" id="KW-0472">Membrane</keyword>
<keyword evidence="9 18" id="KW-0547">Nucleotide-binding</keyword>
<evidence type="ECO:0000256" key="12">
    <source>
        <dbReference type="ARBA" id="ARBA00022989"/>
    </source>
</evidence>
<accession>A0A8X7YQZ5</accession>
<evidence type="ECO:0000259" key="21">
    <source>
        <dbReference type="PROSITE" id="PS50011"/>
    </source>
</evidence>
<dbReference type="PROSITE" id="PS50011">
    <property type="entry name" value="PROTEIN_KINASE_DOM"/>
    <property type="match status" value="1"/>
</dbReference>
<evidence type="ECO:0000256" key="4">
    <source>
        <dbReference type="ARBA" id="ARBA00022527"/>
    </source>
</evidence>
<evidence type="ECO:0000256" key="18">
    <source>
        <dbReference type="PROSITE-ProRule" id="PRU10141"/>
    </source>
</evidence>
<organism evidence="22 23">
    <name type="scientific">Populus tomentosa</name>
    <name type="common">Chinese white poplar</name>
    <dbReference type="NCBI Taxonomy" id="118781"/>
    <lineage>
        <taxon>Eukaryota</taxon>
        <taxon>Viridiplantae</taxon>
        <taxon>Streptophyta</taxon>
        <taxon>Embryophyta</taxon>
        <taxon>Tracheophyta</taxon>
        <taxon>Spermatophyta</taxon>
        <taxon>Magnoliopsida</taxon>
        <taxon>eudicotyledons</taxon>
        <taxon>Gunneridae</taxon>
        <taxon>Pentapetalae</taxon>
        <taxon>rosids</taxon>
        <taxon>fabids</taxon>
        <taxon>Malpighiales</taxon>
        <taxon>Salicaceae</taxon>
        <taxon>Saliceae</taxon>
        <taxon>Populus</taxon>
    </lineage>
</organism>
<evidence type="ECO:0000256" key="17">
    <source>
        <dbReference type="ARBA" id="ARBA00048679"/>
    </source>
</evidence>
<dbReference type="AlphaFoldDB" id="A0A8X7YQZ5"/>
<comment type="catalytic activity">
    <reaction evidence="16">
        <text>L-threonyl-[protein] + ATP = O-phospho-L-threonyl-[protein] + ADP + H(+)</text>
        <dbReference type="Rhea" id="RHEA:46608"/>
        <dbReference type="Rhea" id="RHEA-COMP:11060"/>
        <dbReference type="Rhea" id="RHEA-COMP:11605"/>
        <dbReference type="ChEBI" id="CHEBI:15378"/>
        <dbReference type="ChEBI" id="CHEBI:30013"/>
        <dbReference type="ChEBI" id="CHEBI:30616"/>
        <dbReference type="ChEBI" id="CHEBI:61977"/>
        <dbReference type="ChEBI" id="CHEBI:456216"/>
        <dbReference type="EC" id="2.7.11.1"/>
    </reaction>
</comment>
<keyword evidence="3" id="KW-1003">Cell membrane</keyword>
<dbReference type="InterPro" id="IPR025287">
    <property type="entry name" value="WAK_GUB"/>
</dbReference>
<keyword evidence="11 18" id="KW-0067">ATP-binding</keyword>
<keyword evidence="10" id="KW-0418">Kinase</keyword>
<evidence type="ECO:0000256" key="16">
    <source>
        <dbReference type="ARBA" id="ARBA00047899"/>
    </source>
</evidence>
<dbReference type="GO" id="GO:0004674">
    <property type="term" value="F:protein serine/threonine kinase activity"/>
    <property type="evidence" value="ECO:0007669"/>
    <property type="project" value="UniProtKB-KW"/>
</dbReference>
<dbReference type="EC" id="2.7.11.1" evidence="2"/>
<evidence type="ECO:0000256" key="2">
    <source>
        <dbReference type="ARBA" id="ARBA00012513"/>
    </source>
</evidence>
<dbReference type="FunFam" id="3.30.200.20:FF:000214">
    <property type="entry name" value="WAK1-OsWAK receptor-like cytoplasmic kinase (OsWAK-RLCK)"/>
    <property type="match status" value="1"/>
</dbReference>
<feature type="binding site" evidence="18">
    <location>
        <position position="383"/>
    </location>
    <ligand>
        <name>ATP</name>
        <dbReference type="ChEBI" id="CHEBI:30616"/>
    </ligand>
</feature>
<dbReference type="GO" id="GO:0005524">
    <property type="term" value="F:ATP binding"/>
    <property type="evidence" value="ECO:0007669"/>
    <property type="project" value="UniProtKB-UniRule"/>
</dbReference>
<evidence type="ECO:0000256" key="15">
    <source>
        <dbReference type="ARBA" id="ARBA00023180"/>
    </source>
</evidence>
<proteinExistence type="predicted"/>
<evidence type="ECO:0000256" key="10">
    <source>
        <dbReference type="ARBA" id="ARBA00022777"/>
    </source>
</evidence>
<evidence type="ECO:0000256" key="9">
    <source>
        <dbReference type="ARBA" id="ARBA00022741"/>
    </source>
</evidence>
<dbReference type="InterPro" id="IPR001245">
    <property type="entry name" value="Ser-Thr/Tyr_kinase_cat_dom"/>
</dbReference>
<dbReference type="FunFam" id="1.10.510.10:FF:000161">
    <property type="entry name" value="Wall-associated receptor kinase-like 20"/>
    <property type="match status" value="1"/>
</dbReference>
<dbReference type="OrthoDB" id="4062651at2759"/>
<keyword evidence="6" id="KW-0808">Transferase</keyword>
<evidence type="ECO:0000256" key="1">
    <source>
        <dbReference type="ARBA" id="ARBA00004251"/>
    </source>
</evidence>
<feature type="transmembrane region" description="Helical" evidence="19">
    <location>
        <begin position="287"/>
        <end position="306"/>
    </location>
</feature>
<dbReference type="GO" id="GO:0005886">
    <property type="term" value="C:plasma membrane"/>
    <property type="evidence" value="ECO:0007669"/>
    <property type="project" value="UniProtKB-SubCell"/>
</dbReference>
<keyword evidence="15" id="KW-0325">Glycoprotein</keyword>
<keyword evidence="14" id="KW-0675">Receptor</keyword>
<dbReference type="InterPro" id="IPR008271">
    <property type="entry name" value="Ser/Thr_kinase_AS"/>
</dbReference>
<dbReference type="PROSITE" id="PS00108">
    <property type="entry name" value="PROTEIN_KINASE_ST"/>
    <property type="match status" value="1"/>
</dbReference>
<reference evidence="22" key="1">
    <citation type="journal article" date="2020" name="bioRxiv">
        <title>Hybrid origin of Populus tomentosa Carr. identified through genome sequencing and phylogenomic analysis.</title>
        <authorList>
            <person name="An X."/>
            <person name="Gao K."/>
            <person name="Chen Z."/>
            <person name="Li J."/>
            <person name="Yang X."/>
            <person name="Yang X."/>
            <person name="Zhou J."/>
            <person name="Guo T."/>
            <person name="Zhao T."/>
            <person name="Huang S."/>
            <person name="Miao D."/>
            <person name="Khan W.U."/>
            <person name="Rao P."/>
            <person name="Ye M."/>
            <person name="Lei B."/>
            <person name="Liao W."/>
            <person name="Wang J."/>
            <person name="Ji L."/>
            <person name="Li Y."/>
            <person name="Guo B."/>
            <person name="Mustafa N.S."/>
            <person name="Li S."/>
            <person name="Yun Q."/>
            <person name="Keller S.R."/>
            <person name="Mao J."/>
            <person name="Zhang R."/>
            <person name="Strauss S.H."/>
        </authorList>
    </citation>
    <scope>NUCLEOTIDE SEQUENCE</scope>
    <source>
        <strain evidence="22">GM15</strain>
        <tissue evidence="22">Leaf</tissue>
    </source>
</reference>
<keyword evidence="4" id="KW-0723">Serine/threonine-protein kinase</keyword>
<dbReference type="EMBL" id="JAAWWB010000024">
    <property type="protein sequence ID" value="KAG6752913.1"/>
    <property type="molecule type" value="Genomic_DNA"/>
</dbReference>
<name>A0A8X7YQZ5_POPTO</name>
<dbReference type="Pfam" id="PF07714">
    <property type="entry name" value="PK_Tyr_Ser-Thr"/>
    <property type="match status" value="1"/>
</dbReference>
<dbReference type="SMART" id="SM00220">
    <property type="entry name" value="S_TKc"/>
    <property type="match status" value="1"/>
</dbReference>
<dbReference type="GO" id="GO:0030247">
    <property type="term" value="F:polysaccharide binding"/>
    <property type="evidence" value="ECO:0007669"/>
    <property type="project" value="InterPro"/>
</dbReference>
<dbReference type="PANTHER" id="PTHR46008:SF20">
    <property type="entry name" value="PROTEIN KINASE DOMAIN-CONTAINING PROTEIN"/>
    <property type="match status" value="1"/>
</dbReference>
<dbReference type="PANTHER" id="PTHR46008">
    <property type="entry name" value="LEAF RUST 10 DISEASE-RESISTANCE LOCUS RECEPTOR-LIKE PROTEIN KINASE-LIKE 1.4"/>
    <property type="match status" value="1"/>
</dbReference>
<keyword evidence="5" id="KW-0597">Phosphoprotein</keyword>
<comment type="caution">
    <text evidence="22">The sequence shown here is derived from an EMBL/GenBank/DDBJ whole genome shotgun (WGS) entry which is preliminary data.</text>
</comment>
<feature type="domain" description="Protein kinase" evidence="21">
    <location>
        <begin position="355"/>
        <end position="638"/>
    </location>
</feature>
<protein>
    <recommendedName>
        <fullName evidence="2">non-specific serine/threonine protein kinase</fullName>
        <ecNumber evidence="2">2.7.11.1</ecNumber>
    </recommendedName>
</protein>
<dbReference type="PROSITE" id="PS00107">
    <property type="entry name" value="PROTEIN_KINASE_ATP"/>
    <property type="match status" value="1"/>
</dbReference>
<evidence type="ECO:0000256" key="3">
    <source>
        <dbReference type="ARBA" id="ARBA00022475"/>
    </source>
</evidence>
<keyword evidence="8 20" id="KW-0732">Signal</keyword>
<dbReference type="InterPro" id="IPR017441">
    <property type="entry name" value="Protein_kinase_ATP_BS"/>
</dbReference>
<keyword evidence="7 19" id="KW-0812">Transmembrane</keyword>
<evidence type="ECO:0000256" key="6">
    <source>
        <dbReference type="ARBA" id="ARBA00022679"/>
    </source>
</evidence>
<dbReference type="Pfam" id="PF13947">
    <property type="entry name" value="GUB_WAK_bind"/>
    <property type="match status" value="1"/>
</dbReference>
<keyword evidence="23" id="KW-1185">Reference proteome</keyword>
<dbReference type="Pfam" id="PF14380">
    <property type="entry name" value="WAK_assoc"/>
    <property type="match status" value="1"/>
</dbReference>
<evidence type="ECO:0000256" key="19">
    <source>
        <dbReference type="SAM" id="Phobius"/>
    </source>
</evidence>
<evidence type="ECO:0000256" key="20">
    <source>
        <dbReference type="SAM" id="SignalP"/>
    </source>
</evidence>
<sequence length="667" mass="75141">MVAHLLLLLYQHHPIITIFLVLILASASYGKDDNKDYTDCKKHFNCGVLSNLSYPFWGGDRPEVCGHKGFELKCEEDHFPIVPSGTLEFRLFRLDQSSRLMTLQLVNSQDYICPSRTLPNSSTERDIHVFGYDLNLKNLNLLYNCKDPSSRSALEQNRISSSYCSEYSGSSFYGGDDILESSSGLNRTQCSIWFKIPIPVESFRRLTGDRPDLKQVLGEEFSVSYKYDQGPSICDGCMASKGICGTNLTDPNRNFLCLCRDHPYSLVCKGQLRNNDVMNVGRKVRTALGASLGTVIIMSIAFFFWYRHKKRQYVSFVSRSIESVPSSKANMEKRGSYNGVHLFSYDELEEATNNFDETRELGDGGFGTVYYGKLPDAREVAVKRLYENNYKRLEQFLNEVDILTRLRHKNLVLLHGCTSRHSRELLLVYEYIPNGTLADHLHGQRAKPGALTFPTRMNIAVETASALAYLHASDIVHRDVKTTNILLGDDFCVKVADFGLSRLFPLDVTHVSTAPQGTPGYVDPDYHQCYQLTDKSDVYSFGVVLIELISSMPAVDISRHRHEINLSNMAINKIQRNALNELVDPSLGFESDYAARKMISAVAELAFQCLQSARELRPSMEKVVEILKDIQSRDHTAEKAEETDIPSDDVVLLKSGPIPLDCTLSSL</sequence>
<dbReference type="InterPro" id="IPR032872">
    <property type="entry name" value="WAK_assoc_C"/>
</dbReference>
<comment type="catalytic activity">
    <reaction evidence="17">
        <text>L-seryl-[protein] + ATP = O-phospho-L-seryl-[protein] + ADP + H(+)</text>
        <dbReference type="Rhea" id="RHEA:17989"/>
        <dbReference type="Rhea" id="RHEA-COMP:9863"/>
        <dbReference type="Rhea" id="RHEA-COMP:11604"/>
        <dbReference type="ChEBI" id="CHEBI:15378"/>
        <dbReference type="ChEBI" id="CHEBI:29999"/>
        <dbReference type="ChEBI" id="CHEBI:30616"/>
        <dbReference type="ChEBI" id="CHEBI:83421"/>
        <dbReference type="ChEBI" id="CHEBI:456216"/>
        <dbReference type="EC" id="2.7.11.1"/>
    </reaction>
</comment>
<evidence type="ECO:0000313" key="22">
    <source>
        <dbReference type="EMBL" id="KAG6752913.1"/>
    </source>
</evidence>
<evidence type="ECO:0000256" key="11">
    <source>
        <dbReference type="ARBA" id="ARBA00022840"/>
    </source>
</evidence>
<gene>
    <name evidence="22" type="ORF">POTOM_042954</name>
</gene>
<evidence type="ECO:0000256" key="7">
    <source>
        <dbReference type="ARBA" id="ARBA00022692"/>
    </source>
</evidence>
<keyword evidence="12 19" id="KW-1133">Transmembrane helix</keyword>
<dbReference type="Proteomes" id="UP000886885">
    <property type="component" value="Chromosome 12D"/>
</dbReference>
<evidence type="ECO:0000256" key="14">
    <source>
        <dbReference type="ARBA" id="ARBA00023170"/>
    </source>
</evidence>
<evidence type="ECO:0000256" key="5">
    <source>
        <dbReference type="ARBA" id="ARBA00022553"/>
    </source>
</evidence>
<feature type="signal peptide" evidence="20">
    <location>
        <begin position="1"/>
        <end position="30"/>
    </location>
</feature>
<dbReference type="InterPro" id="IPR000719">
    <property type="entry name" value="Prot_kinase_dom"/>
</dbReference>
<evidence type="ECO:0000256" key="8">
    <source>
        <dbReference type="ARBA" id="ARBA00022729"/>
    </source>
</evidence>
<evidence type="ECO:0000256" key="13">
    <source>
        <dbReference type="ARBA" id="ARBA00023136"/>
    </source>
</evidence>
<comment type="subcellular location">
    <subcellularLocation>
        <location evidence="1">Cell membrane</location>
        <topology evidence="1">Single-pass type I membrane protein</topology>
    </subcellularLocation>
</comment>
<evidence type="ECO:0000313" key="23">
    <source>
        <dbReference type="Proteomes" id="UP000886885"/>
    </source>
</evidence>